<dbReference type="Pfam" id="PF00385">
    <property type="entry name" value="Chromo"/>
    <property type="match status" value="1"/>
</dbReference>
<evidence type="ECO:0000313" key="3">
    <source>
        <dbReference type="EMBL" id="GAV06852.1"/>
    </source>
</evidence>
<dbReference type="OrthoDB" id="1918685at2759"/>
<protein>
    <recommendedName>
        <fullName evidence="2">Chromo domain-containing protein</fullName>
    </recommendedName>
</protein>
<dbReference type="STRING" id="947166.A0A1D1VZQ5"/>
<dbReference type="EMBL" id="BDGG01000014">
    <property type="protein sequence ID" value="GAV06852.1"/>
    <property type="molecule type" value="Genomic_DNA"/>
</dbReference>
<feature type="compositionally biased region" description="Polar residues" evidence="1">
    <location>
        <begin position="338"/>
        <end position="348"/>
    </location>
</feature>
<dbReference type="InterPro" id="IPR023780">
    <property type="entry name" value="Chromo_domain"/>
</dbReference>
<dbReference type="PROSITE" id="PS50013">
    <property type="entry name" value="CHROMO_2"/>
    <property type="match status" value="1"/>
</dbReference>
<dbReference type="InterPro" id="IPR000953">
    <property type="entry name" value="Chromo/chromo_shadow_dom"/>
</dbReference>
<dbReference type="SUPFAM" id="SSF54160">
    <property type="entry name" value="Chromo domain-like"/>
    <property type="match status" value="1"/>
</dbReference>
<dbReference type="InterPro" id="IPR016197">
    <property type="entry name" value="Chromo-like_dom_sf"/>
</dbReference>
<feature type="compositionally biased region" description="Basic and acidic residues" evidence="1">
    <location>
        <begin position="297"/>
        <end position="311"/>
    </location>
</feature>
<name>A0A1D1VZQ5_RAMVA</name>
<sequence length="348" mass="40583">MELKENLDDGGLPQEGSKLHERLHLLGRIAARRTEDRRVTYLDRHPEVEKFHHDVDFEECLGMIRTDDIRCTAPSCRCKAPSTDAEGWRVRPSKPVKAILSHQRHKGELWFLCQLASIRSGPELRKQCQVSEELRQQYADRLQQAGRSLRMSDVWNRQDEIEVRKELHAELDSRQRLINDQLIQCEDTREWADKTKNAKQLTNISVSTVRPVKNPGSTGRDAETGKDLYEVERILGVQWSQGKMWYLIKWEGWILEDSSWEDKIEAEECIKHFYSIYGKPFGLKKKILSSEGEEFEAWEKKQKIHTPDVKSKTSKGKNKSRKRKTDDTQTAEPIPGKKQQQQTLLRPL</sequence>
<proteinExistence type="predicted"/>
<feature type="region of interest" description="Disordered" evidence="1">
    <location>
        <begin position="297"/>
        <end position="348"/>
    </location>
</feature>
<accession>A0A1D1VZQ5</accession>
<dbReference type="Proteomes" id="UP000186922">
    <property type="component" value="Unassembled WGS sequence"/>
</dbReference>
<keyword evidence="4" id="KW-1185">Reference proteome</keyword>
<evidence type="ECO:0000313" key="4">
    <source>
        <dbReference type="Proteomes" id="UP000186922"/>
    </source>
</evidence>
<reference evidence="3 4" key="1">
    <citation type="journal article" date="2016" name="Nat. Commun.">
        <title>Extremotolerant tardigrade genome and improved radiotolerance of human cultured cells by tardigrade-unique protein.</title>
        <authorList>
            <person name="Hashimoto T."/>
            <person name="Horikawa D.D."/>
            <person name="Saito Y."/>
            <person name="Kuwahara H."/>
            <person name="Kozuka-Hata H."/>
            <person name="Shin-I T."/>
            <person name="Minakuchi Y."/>
            <person name="Ohishi K."/>
            <person name="Motoyama A."/>
            <person name="Aizu T."/>
            <person name="Enomoto A."/>
            <person name="Kondo K."/>
            <person name="Tanaka S."/>
            <person name="Hara Y."/>
            <person name="Koshikawa S."/>
            <person name="Sagara H."/>
            <person name="Miura T."/>
            <person name="Yokobori S."/>
            <person name="Miyagawa K."/>
            <person name="Suzuki Y."/>
            <person name="Kubo T."/>
            <person name="Oyama M."/>
            <person name="Kohara Y."/>
            <person name="Fujiyama A."/>
            <person name="Arakawa K."/>
            <person name="Katayama T."/>
            <person name="Toyoda A."/>
            <person name="Kunieda T."/>
        </authorList>
    </citation>
    <scope>NUCLEOTIDE SEQUENCE [LARGE SCALE GENOMIC DNA]</scope>
    <source>
        <strain evidence="3 4">YOKOZUNA-1</strain>
    </source>
</reference>
<feature type="domain" description="Chromo" evidence="2">
    <location>
        <begin position="229"/>
        <end position="277"/>
    </location>
</feature>
<dbReference type="AlphaFoldDB" id="A0A1D1VZQ5"/>
<evidence type="ECO:0000259" key="2">
    <source>
        <dbReference type="PROSITE" id="PS50013"/>
    </source>
</evidence>
<organism evidence="3 4">
    <name type="scientific">Ramazzottius varieornatus</name>
    <name type="common">Water bear</name>
    <name type="synonym">Tardigrade</name>
    <dbReference type="NCBI Taxonomy" id="947166"/>
    <lineage>
        <taxon>Eukaryota</taxon>
        <taxon>Metazoa</taxon>
        <taxon>Ecdysozoa</taxon>
        <taxon>Tardigrada</taxon>
        <taxon>Eutardigrada</taxon>
        <taxon>Parachela</taxon>
        <taxon>Hypsibioidea</taxon>
        <taxon>Ramazzottiidae</taxon>
        <taxon>Ramazzottius</taxon>
    </lineage>
</organism>
<evidence type="ECO:0000256" key="1">
    <source>
        <dbReference type="SAM" id="MobiDB-lite"/>
    </source>
</evidence>
<gene>
    <name evidence="3" type="primary">RvY_16769-1</name>
    <name evidence="3" type="synonym">RvY_16769.1</name>
    <name evidence="3" type="ORF">RvY_16769</name>
</gene>
<dbReference type="Gene3D" id="2.40.50.40">
    <property type="match status" value="1"/>
</dbReference>
<comment type="caution">
    <text evidence="3">The sequence shown here is derived from an EMBL/GenBank/DDBJ whole genome shotgun (WGS) entry which is preliminary data.</text>
</comment>
<feature type="compositionally biased region" description="Basic residues" evidence="1">
    <location>
        <begin position="312"/>
        <end position="323"/>
    </location>
</feature>
<dbReference type="CDD" id="cd00024">
    <property type="entry name" value="CD_CSD"/>
    <property type="match status" value="1"/>
</dbReference>